<accession>A0A5N1BI07</accession>
<organism evidence="1 2">
    <name type="scientific">Aerococcus tenax</name>
    <dbReference type="NCBI Taxonomy" id="3078812"/>
    <lineage>
        <taxon>Bacteria</taxon>
        <taxon>Bacillati</taxon>
        <taxon>Bacillota</taxon>
        <taxon>Bacilli</taxon>
        <taxon>Lactobacillales</taxon>
        <taxon>Aerococcaceae</taxon>
        <taxon>Aerococcus</taxon>
    </lineage>
</organism>
<dbReference type="EMBL" id="VYVN01000024">
    <property type="protein sequence ID" value="KAA9238604.1"/>
    <property type="molecule type" value="Genomic_DNA"/>
</dbReference>
<proteinExistence type="predicted"/>
<reference evidence="2" key="1">
    <citation type="submission" date="2019-09" db="EMBL/GenBank/DDBJ databases">
        <title>Draft genome sequence assemblies of isolates from the urinary tract.</title>
        <authorList>
            <person name="Mores C.R."/>
            <person name="Putonti C."/>
            <person name="Wolfe A.J."/>
        </authorList>
    </citation>
    <scope>NUCLEOTIDE SEQUENCE [LARGE SCALE GENOMIC DNA]</scope>
    <source>
        <strain evidence="2">UMB8614</strain>
    </source>
</reference>
<keyword evidence="2" id="KW-1185">Reference proteome</keyword>
<dbReference type="SUPFAM" id="SSF46955">
    <property type="entry name" value="Putative DNA-binding domain"/>
    <property type="match status" value="1"/>
</dbReference>
<protein>
    <recommendedName>
        <fullName evidence="3">DNA-binding protein</fullName>
    </recommendedName>
</protein>
<dbReference type="Proteomes" id="UP000326476">
    <property type="component" value="Unassembled WGS sequence"/>
</dbReference>
<sequence>MTATIAEDLIEIKGLLEKLVTSQQRYLRPQDVRDEFFIGERTLKTWEAHGLKKIELPTQSKSRFYYDRKDIEQFMESNKY</sequence>
<evidence type="ECO:0000313" key="1">
    <source>
        <dbReference type="EMBL" id="KAA9238604.1"/>
    </source>
</evidence>
<dbReference type="RefSeq" id="WP_111853300.1">
    <property type="nucleotide sequence ID" value="NZ_CP127382.2"/>
</dbReference>
<dbReference type="InterPro" id="IPR009061">
    <property type="entry name" value="DNA-bd_dom_put_sf"/>
</dbReference>
<evidence type="ECO:0000313" key="2">
    <source>
        <dbReference type="Proteomes" id="UP000326476"/>
    </source>
</evidence>
<gene>
    <name evidence="1" type="ORF">F6I34_08145</name>
</gene>
<name>A0A5N1BI07_9LACT</name>
<comment type="caution">
    <text evidence="1">The sequence shown here is derived from an EMBL/GenBank/DDBJ whole genome shotgun (WGS) entry which is preliminary data.</text>
</comment>
<evidence type="ECO:0008006" key="3">
    <source>
        <dbReference type="Google" id="ProtNLM"/>
    </source>
</evidence>
<dbReference type="AlphaFoldDB" id="A0A5N1BI07"/>